<protein>
    <submittedName>
        <fullName evidence="2">Uncharacterized protein</fullName>
    </submittedName>
</protein>
<feature type="compositionally biased region" description="Low complexity" evidence="1">
    <location>
        <begin position="43"/>
        <end position="54"/>
    </location>
</feature>
<evidence type="ECO:0000256" key="1">
    <source>
        <dbReference type="SAM" id="MobiDB-lite"/>
    </source>
</evidence>
<feature type="compositionally biased region" description="Polar residues" evidence="1">
    <location>
        <begin position="55"/>
        <end position="66"/>
    </location>
</feature>
<accession>E3NPY3</accession>
<dbReference type="eggNOG" id="ENOG502TJ8N">
    <property type="taxonomic scope" value="Eukaryota"/>
</dbReference>
<dbReference type="OrthoDB" id="5911759at2759"/>
<proteinExistence type="predicted"/>
<sequence>MILSDTVVPKVATSTSTTKSTTSKAGTPEPHFVDIENTVPVISTSTLSTKTTSTGAVTQEPNNESELSSRESMKPEVSTSTSQTASSPTTAETKKPQIIDVENTVPGVTTTTTASTSSTSTTSKPTPSTTSSQDFTSDEVSESPEATTTASAPSTTESTTSSQDSTSDEISETPEATTTVSAPSTTESTTSSQGTTDGTTKSETVERTGSCRYKSPHFWHRHFNEKLPTFHLKRIINFSETPFPTSFGLPTSFGTLTPPITTSISPSSETSIITKPSNQTPAPTLLPILTAGTGTTKRSRYEFDGTSEKPNFRTIFREYSLTFPTCSNKFSIAKGDNYINKFFSKPKWIRCSVPGMKPNIQAVPFNLIEAQNVFNMRHVLTTDVSEWETVMLRRIMKEFPKFDVFVVIFGDEKKLALMNPEEEVNSEAPFKRHEIDWIVFYGCTPRPNREIIEEFIEKMREKLGRLNDCPTSYVER</sequence>
<name>E3NPY3_CAERE</name>
<feature type="compositionally biased region" description="Low complexity" evidence="1">
    <location>
        <begin position="173"/>
        <end position="202"/>
    </location>
</feature>
<dbReference type="Proteomes" id="UP000008281">
    <property type="component" value="Unassembled WGS sequence"/>
</dbReference>
<dbReference type="AlphaFoldDB" id="E3NPY3"/>
<dbReference type="EMBL" id="DS269437">
    <property type="protein sequence ID" value="EFO83831.1"/>
    <property type="molecule type" value="Genomic_DNA"/>
</dbReference>
<keyword evidence="3" id="KW-1185">Reference proteome</keyword>
<feature type="compositionally biased region" description="Low complexity" evidence="1">
    <location>
        <begin position="143"/>
        <end position="165"/>
    </location>
</feature>
<feature type="region of interest" description="Disordered" evidence="1">
    <location>
        <begin position="1"/>
        <end position="208"/>
    </location>
</feature>
<feature type="compositionally biased region" description="Low complexity" evidence="1">
    <location>
        <begin position="1"/>
        <end position="28"/>
    </location>
</feature>
<evidence type="ECO:0000313" key="3">
    <source>
        <dbReference type="Proteomes" id="UP000008281"/>
    </source>
</evidence>
<dbReference type="HOGENOM" id="CLU_045450_0_0_1"/>
<organism evidence="3">
    <name type="scientific">Caenorhabditis remanei</name>
    <name type="common">Caenorhabditis vulgaris</name>
    <dbReference type="NCBI Taxonomy" id="31234"/>
    <lineage>
        <taxon>Eukaryota</taxon>
        <taxon>Metazoa</taxon>
        <taxon>Ecdysozoa</taxon>
        <taxon>Nematoda</taxon>
        <taxon>Chromadorea</taxon>
        <taxon>Rhabditida</taxon>
        <taxon>Rhabditina</taxon>
        <taxon>Rhabditomorpha</taxon>
        <taxon>Rhabditoidea</taxon>
        <taxon>Rhabditidae</taxon>
        <taxon>Peloderinae</taxon>
        <taxon>Caenorhabditis</taxon>
    </lineage>
</organism>
<dbReference type="STRING" id="31234.E3NPY3"/>
<dbReference type="InParanoid" id="E3NPY3"/>
<feature type="compositionally biased region" description="Low complexity" evidence="1">
    <location>
        <begin position="78"/>
        <end position="90"/>
    </location>
</feature>
<reference evidence="2" key="1">
    <citation type="submission" date="2007-07" db="EMBL/GenBank/DDBJ databases">
        <title>PCAP assembly of the Caenorhabditis remanei genome.</title>
        <authorList>
            <consortium name="The Caenorhabditis remanei Sequencing Consortium"/>
            <person name="Wilson R.K."/>
        </authorList>
    </citation>
    <scope>NUCLEOTIDE SEQUENCE [LARGE SCALE GENOMIC DNA]</scope>
    <source>
        <strain evidence="2">PB4641</strain>
    </source>
</reference>
<evidence type="ECO:0000313" key="2">
    <source>
        <dbReference type="EMBL" id="EFO83831.1"/>
    </source>
</evidence>
<feature type="compositionally biased region" description="Low complexity" evidence="1">
    <location>
        <begin position="109"/>
        <end position="132"/>
    </location>
</feature>
<gene>
    <name evidence="2" type="ORF">CRE_17737</name>
</gene>